<proteinExistence type="predicted"/>
<dbReference type="EMBL" id="MU004454">
    <property type="protein sequence ID" value="KAF2650467.1"/>
    <property type="molecule type" value="Genomic_DNA"/>
</dbReference>
<evidence type="ECO:0000256" key="1">
    <source>
        <dbReference type="SAM" id="MobiDB-lite"/>
    </source>
</evidence>
<name>A0A6A6STT4_9PLEO</name>
<feature type="region of interest" description="Disordered" evidence="1">
    <location>
        <begin position="811"/>
        <end position="903"/>
    </location>
</feature>
<reference evidence="2" key="1">
    <citation type="journal article" date="2020" name="Stud. Mycol.">
        <title>101 Dothideomycetes genomes: a test case for predicting lifestyles and emergence of pathogens.</title>
        <authorList>
            <person name="Haridas S."/>
            <person name="Albert R."/>
            <person name="Binder M."/>
            <person name="Bloem J."/>
            <person name="Labutti K."/>
            <person name="Salamov A."/>
            <person name="Andreopoulos B."/>
            <person name="Baker S."/>
            <person name="Barry K."/>
            <person name="Bills G."/>
            <person name="Bluhm B."/>
            <person name="Cannon C."/>
            <person name="Castanera R."/>
            <person name="Culley D."/>
            <person name="Daum C."/>
            <person name="Ezra D."/>
            <person name="Gonzalez J."/>
            <person name="Henrissat B."/>
            <person name="Kuo A."/>
            <person name="Liang C."/>
            <person name="Lipzen A."/>
            <person name="Lutzoni F."/>
            <person name="Magnuson J."/>
            <person name="Mondo S."/>
            <person name="Nolan M."/>
            <person name="Ohm R."/>
            <person name="Pangilinan J."/>
            <person name="Park H.-J."/>
            <person name="Ramirez L."/>
            <person name="Alfaro M."/>
            <person name="Sun H."/>
            <person name="Tritt A."/>
            <person name="Yoshinaga Y."/>
            <person name="Zwiers L.-H."/>
            <person name="Turgeon B."/>
            <person name="Goodwin S."/>
            <person name="Spatafora J."/>
            <person name="Crous P."/>
            <person name="Grigoriev I."/>
        </authorList>
    </citation>
    <scope>NUCLEOTIDE SEQUENCE</scope>
    <source>
        <strain evidence="2">CBS 122681</strain>
    </source>
</reference>
<feature type="compositionally biased region" description="Basic and acidic residues" evidence="1">
    <location>
        <begin position="843"/>
        <end position="852"/>
    </location>
</feature>
<feature type="compositionally biased region" description="Basic and acidic residues" evidence="1">
    <location>
        <begin position="870"/>
        <end position="879"/>
    </location>
</feature>
<dbReference type="Proteomes" id="UP000799324">
    <property type="component" value="Unassembled WGS sequence"/>
</dbReference>
<feature type="compositionally biased region" description="Basic and acidic residues" evidence="1">
    <location>
        <begin position="811"/>
        <end position="820"/>
    </location>
</feature>
<organism evidence="2 3">
    <name type="scientific">Lophiostoma macrostomum CBS 122681</name>
    <dbReference type="NCBI Taxonomy" id="1314788"/>
    <lineage>
        <taxon>Eukaryota</taxon>
        <taxon>Fungi</taxon>
        <taxon>Dikarya</taxon>
        <taxon>Ascomycota</taxon>
        <taxon>Pezizomycotina</taxon>
        <taxon>Dothideomycetes</taxon>
        <taxon>Pleosporomycetidae</taxon>
        <taxon>Pleosporales</taxon>
        <taxon>Lophiostomataceae</taxon>
        <taxon>Lophiostoma</taxon>
    </lineage>
</organism>
<keyword evidence="3" id="KW-1185">Reference proteome</keyword>
<feature type="region of interest" description="Disordered" evidence="1">
    <location>
        <begin position="600"/>
        <end position="630"/>
    </location>
</feature>
<feature type="compositionally biased region" description="Polar residues" evidence="1">
    <location>
        <begin position="823"/>
        <end position="842"/>
    </location>
</feature>
<gene>
    <name evidence="2" type="ORF">K491DRAFT_608737</name>
</gene>
<dbReference type="OrthoDB" id="5366531at2759"/>
<evidence type="ECO:0000313" key="3">
    <source>
        <dbReference type="Proteomes" id="UP000799324"/>
    </source>
</evidence>
<protein>
    <submittedName>
        <fullName evidence="2">Uncharacterized protein</fullName>
    </submittedName>
</protein>
<sequence>MPTALDRLLHSPSALRVLRAIVHASDFSASCIPVANSSAAGVPHRAFSSTPPRCKLKIRRVGAPNFAKVLRADRKWLQDARWLRIDEVQEPEKASLWVEALLTSERRHGLDGIREVYHAMVRRRYKLPTNDTAEAGILWGTLLKHPQLVLSIIEDATQIRNQTGKLYSRLYEKCMVHWLPRHPDLAQECHHHFVVKLRLRKLPLRDLVRSIGFHLTSRSLEAFLRIYETSNERNMYDEIVPALCDQRKITEARQWHMMCFKCKDFPSNRTKSHPMVQLFTAEMHIWPSRNTGDMIAQDQGTIPKHIHPRQATGHGPKSKYNEELRRRLTARETAPVRFDDPFCARLFYTTAFSPASVISGLVMVGVNEIGPQALRAMALRTKRLDDLNDRFRELKEAGIALKGCVYSLALEKFVTERNELLVRSILDSDQHPDVYDDVEMQKRLLDFYLQQSDWAQAHRTLAILSMFHNDISAEAWNVLLQARIRMFHTLETTLVLQGMRTSSVTVTQKSHEAIRSLLRGRVRGRRPAWSPHGRFDDLRFVTRLYIFILEAGIGSVYPFAWREIFRRYGLLGRFRELRRLLFWALCWYAPRRDAAFGQLPRLETTSNDPPTSSRHQIDSSKPSHVESGRWSQRDLSHPIRQLFPPSFQQGIIIWGFQAGLLPNAPLEQSLLSEIPSKRHYRRRFVAQGVLQRLHWSVGLQTLVKLRELGVHVHRHAVIKALQMQFIVLFGRGRSSKRSNRIMEAVNRIPYDYYVTEVNRIWGEPLFRESRLWGKDKLHRRMWHPWLKRVVKRQRHLKFEEATGVALQSRYDENEMGDGDHPLPQSSIPQKDTETGLSHGSSTDGRRRSDLERVPGTGSRGLRKRSSQARAVERSSKEADENSSSATAELERASLAEAEKHKLR</sequence>
<feature type="compositionally biased region" description="Basic and acidic residues" evidence="1">
    <location>
        <begin position="888"/>
        <end position="903"/>
    </location>
</feature>
<evidence type="ECO:0000313" key="2">
    <source>
        <dbReference type="EMBL" id="KAF2650467.1"/>
    </source>
</evidence>
<feature type="compositionally biased region" description="Polar residues" evidence="1">
    <location>
        <begin position="603"/>
        <end position="614"/>
    </location>
</feature>
<dbReference type="AlphaFoldDB" id="A0A6A6STT4"/>
<accession>A0A6A6STT4</accession>
<feature type="compositionally biased region" description="Basic and acidic residues" evidence="1">
    <location>
        <begin position="615"/>
        <end position="630"/>
    </location>
</feature>